<name>A0A5C4QEA0_9ACTN</name>
<dbReference type="OrthoDB" id="5198144at2"/>
<accession>A0A5C4QEA0</accession>
<dbReference type="EMBL" id="VDFY01000242">
    <property type="protein sequence ID" value="TNH23317.1"/>
    <property type="molecule type" value="Genomic_DNA"/>
</dbReference>
<evidence type="ECO:0000313" key="1">
    <source>
        <dbReference type="EMBL" id="TNH23317.1"/>
    </source>
</evidence>
<keyword evidence="2" id="KW-1185">Reference proteome</keyword>
<evidence type="ECO:0000313" key="2">
    <source>
        <dbReference type="Proteomes" id="UP000306145"/>
    </source>
</evidence>
<sequence length="70" mass="7951">MSNRKKLKPRRTNPASMLIRAHDGAHIPGGCGTCDAYQEIRADHHGPNLHSIAIHHDDWCPTYQRIRETP</sequence>
<dbReference type="Proteomes" id="UP000306145">
    <property type="component" value="Unassembled WGS sequence"/>
</dbReference>
<dbReference type="AlphaFoldDB" id="A0A5C4QEA0"/>
<dbReference type="RefSeq" id="WP_139587289.1">
    <property type="nucleotide sequence ID" value="NZ_VDFY01000242.1"/>
</dbReference>
<protein>
    <submittedName>
        <fullName evidence="1">Uncharacterized protein</fullName>
    </submittedName>
</protein>
<proteinExistence type="predicted"/>
<gene>
    <name evidence="1" type="ORF">FHG89_27385</name>
</gene>
<comment type="caution">
    <text evidence="1">The sequence shown here is derived from an EMBL/GenBank/DDBJ whole genome shotgun (WGS) entry which is preliminary data.</text>
</comment>
<organism evidence="1 2">
    <name type="scientific">Micromonospora orduensis</name>
    <dbReference type="NCBI Taxonomy" id="1420891"/>
    <lineage>
        <taxon>Bacteria</taxon>
        <taxon>Bacillati</taxon>
        <taxon>Actinomycetota</taxon>
        <taxon>Actinomycetes</taxon>
        <taxon>Micromonosporales</taxon>
        <taxon>Micromonosporaceae</taxon>
        <taxon>Micromonospora</taxon>
    </lineage>
</organism>
<reference evidence="1 2" key="1">
    <citation type="submission" date="2019-06" db="EMBL/GenBank/DDBJ databases">
        <title>Micromonospora ordensis sp. nov., isolated from deep marine sediment.</title>
        <authorList>
            <person name="Veyisoglu A."/>
            <person name="Carro L."/>
            <person name="Klenk H.-P."/>
            <person name="Sahin N."/>
        </authorList>
    </citation>
    <scope>NUCLEOTIDE SEQUENCE [LARGE SCALE GENOMIC DNA]</scope>
    <source>
        <strain evidence="1 2">S2509</strain>
    </source>
</reference>